<dbReference type="AlphaFoldDB" id="A0A0P6YX89"/>
<dbReference type="EMBL" id="LGCM01000014">
    <property type="protein sequence ID" value="KPL89839.1"/>
    <property type="molecule type" value="Genomic_DNA"/>
</dbReference>
<name>A0A0P6YX89_9CHLR</name>
<feature type="domain" description="Carbohydrate kinase PfkB" evidence="1">
    <location>
        <begin position="36"/>
        <end position="282"/>
    </location>
</feature>
<evidence type="ECO:0000313" key="3">
    <source>
        <dbReference type="Proteomes" id="UP000050501"/>
    </source>
</evidence>
<dbReference type="Proteomes" id="UP000050501">
    <property type="component" value="Unassembled WGS sequence"/>
</dbReference>
<proteinExistence type="predicted"/>
<dbReference type="Gene3D" id="3.40.1190.20">
    <property type="match status" value="1"/>
</dbReference>
<keyword evidence="3" id="KW-1185">Reference proteome</keyword>
<accession>A0A0P6YX89</accession>
<protein>
    <recommendedName>
        <fullName evidence="1">Carbohydrate kinase PfkB domain-containing protein</fullName>
    </recommendedName>
</protein>
<dbReference type="SUPFAM" id="SSF53613">
    <property type="entry name" value="Ribokinase-like"/>
    <property type="match status" value="1"/>
</dbReference>
<evidence type="ECO:0000259" key="1">
    <source>
        <dbReference type="Pfam" id="PF00294"/>
    </source>
</evidence>
<dbReference type="OrthoDB" id="161209at2"/>
<gene>
    <name evidence="2" type="ORF">ADN01_02860</name>
</gene>
<dbReference type="PANTHER" id="PTHR47098">
    <property type="entry name" value="PROTEIN MAK32"/>
    <property type="match status" value="1"/>
</dbReference>
<sequence length="305" mass="32465">MSVGVDYVTFNVILDDIVYPDGQTRMGVLGGGGPQTAFGMRLWAPRVGLDAGVGRDLPPEVRVWLSACDVDSSGLHVSELATPRAWQTLEEDGRRVQVWRVPGQVLGVQLRRSVERLPQAYRRAKGFHLGVHPHEGESALVADLKALGAVVSVEVFRPADHPMSDAQVRALVSGPDLFSPNLEEAASMLGERTPEALLQALVDAGARRVALRMGAEGTLLAQADNPERVHIPAVAVQVVDPVGAGNAFCGGLLVGWCETGDWALAGKYGAVAASFVVEQVGVPVVTPAVQAEAQRRLAGLRERRL</sequence>
<dbReference type="InterPro" id="IPR011611">
    <property type="entry name" value="PfkB_dom"/>
</dbReference>
<evidence type="ECO:0000313" key="2">
    <source>
        <dbReference type="EMBL" id="KPL89839.1"/>
    </source>
</evidence>
<comment type="caution">
    <text evidence="2">The sequence shown here is derived from an EMBL/GenBank/DDBJ whole genome shotgun (WGS) entry which is preliminary data.</text>
</comment>
<organism evidence="2 3">
    <name type="scientific">Levilinea saccharolytica</name>
    <dbReference type="NCBI Taxonomy" id="229921"/>
    <lineage>
        <taxon>Bacteria</taxon>
        <taxon>Bacillati</taxon>
        <taxon>Chloroflexota</taxon>
        <taxon>Anaerolineae</taxon>
        <taxon>Anaerolineales</taxon>
        <taxon>Anaerolineaceae</taxon>
        <taxon>Levilinea</taxon>
    </lineage>
</organism>
<reference evidence="2 3" key="1">
    <citation type="submission" date="2015-07" db="EMBL/GenBank/DDBJ databases">
        <title>Genome sequence of Levilinea saccharolytica DSM 16555.</title>
        <authorList>
            <person name="Hemp J."/>
            <person name="Ward L.M."/>
            <person name="Pace L.A."/>
            <person name="Fischer W.W."/>
        </authorList>
    </citation>
    <scope>NUCLEOTIDE SEQUENCE [LARGE SCALE GENOMIC DNA]</scope>
    <source>
        <strain evidence="2 3">KIBI-1</strain>
    </source>
</reference>
<dbReference type="Pfam" id="PF00294">
    <property type="entry name" value="PfkB"/>
    <property type="match status" value="1"/>
</dbReference>
<dbReference type="InterPro" id="IPR029056">
    <property type="entry name" value="Ribokinase-like"/>
</dbReference>
<dbReference type="RefSeq" id="WP_062416997.1">
    <property type="nucleotide sequence ID" value="NZ_DF967974.1"/>
</dbReference>
<dbReference type="PANTHER" id="PTHR47098:SF2">
    <property type="entry name" value="PROTEIN MAK32"/>
    <property type="match status" value="1"/>
</dbReference>
<dbReference type="STRING" id="229921.ADN01_02860"/>